<dbReference type="OrthoDB" id="883339at2"/>
<organism evidence="1 2">
    <name type="scientific">Mucilaginibacter pallidiroseus</name>
    <dbReference type="NCBI Taxonomy" id="2599295"/>
    <lineage>
        <taxon>Bacteria</taxon>
        <taxon>Pseudomonadati</taxon>
        <taxon>Bacteroidota</taxon>
        <taxon>Sphingobacteriia</taxon>
        <taxon>Sphingobacteriales</taxon>
        <taxon>Sphingobacteriaceae</taxon>
        <taxon>Mucilaginibacter</taxon>
    </lineage>
</organism>
<protein>
    <submittedName>
        <fullName evidence="1">Uncharacterized protein</fullName>
    </submittedName>
</protein>
<dbReference type="Proteomes" id="UP000320042">
    <property type="component" value="Unassembled WGS sequence"/>
</dbReference>
<comment type="caution">
    <text evidence="1">The sequence shown here is derived from an EMBL/GenBank/DDBJ whole genome shotgun (WGS) entry which is preliminary data.</text>
</comment>
<gene>
    <name evidence="1" type="ORF">FPZ43_10285</name>
</gene>
<sequence length="138" mass="16280">MADFNNYGYSQTMGPLLRAEVERQLLFDLENYYKFEGPLRFDWSESCIEGKHANYLDGSLDNYSGISILNEKMELVADGWMDFILTDKLIIYWEFIDLYTGNVSVKGKDEPGIPTHIWNRLTTQEQARLKQQRLEYYQ</sequence>
<keyword evidence="2" id="KW-1185">Reference proteome</keyword>
<dbReference type="EMBL" id="VOEJ01000004">
    <property type="protein sequence ID" value="TWR29335.1"/>
    <property type="molecule type" value="Genomic_DNA"/>
</dbReference>
<evidence type="ECO:0000313" key="1">
    <source>
        <dbReference type="EMBL" id="TWR29335.1"/>
    </source>
</evidence>
<accession>A0A563UDA1</accession>
<proteinExistence type="predicted"/>
<reference evidence="1 2" key="1">
    <citation type="submission" date="2019-07" db="EMBL/GenBank/DDBJ databases">
        <authorList>
            <person name="Kim J."/>
        </authorList>
    </citation>
    <scope>NUCLEOTIDE SEQUENCE [LARGE SCALE GENOMIC DNA]</scope>
    <source>
        <strain evidence="2">dk17</strain>
    </source>
</reference>
<dbReference type="AlphaFoldDB" id="A0A563UDA1"/>
<evidence type="ECO:0000313" key="2">
    <source>
        <dbReference type="Proteomes" id="UP000320042"/>
    </source>
</evidence>
<dbReference type="RefSeq" id="WP_146381824.1">
    <property type="nucleotide sequence ID" value="NZ_VOEJ01000004.1"/>
</dbReference>
<name>A0A563UDA1_9SPHI</name>